<keyword evidence="3 6" id="KW-0731">Sigma factor</keyword>
<evidence type="ECO:0000259" key="8">
    <source>
        <dbReference type="PROSITE" id="PS00716"/>
    </source>
</evidence>
<dbReference type="InterPro" id="IPR007624">
    <property type="entry name" value="RNA_pol_sigma70_r3"/>
</dbReference>
<dbReference type="FunFam" id="1.10.1740.10:FF:000002">
    <property type="entry name" value="RNA polymerase sigma factor FliA"/>
    <property type="match status" value="1"/>
</dbReference>
<feature type="domain" description="RNA polymerase sigma-70" evidence="8">
    <location>
        <begin position="204"/>
        <end position="230"/>
    </location>
</feature>
<dbReference type="PRINTS" id="PR00046">
    <property type="entry name" value="SIGMA70FCT"/>
</dbReference>
<keyword evidence="1 6" id="KW-0963">Cytoplasm</keyword>
<dbReference type="RefSeq" id="WP_131144316.1">
    <property type="nucleotide sequence ID" value="NZ_BMWV01000020.1"/>
</dbReference>
<dbReference type="Pfam" id="PF04545">
    <property type="entry name" value="Sigma70_r4"/>
    <property type="match status" value="1"/>
</dbReference>
<dbReference type="HAMAP" id="MF_00962">
    <property type="entry name" value="Sigma70_FliA"/>
    <property type="match status" value="1"/>
</dbReference>
<accession>A0A411WTS8</accession>
<dbReference type="EMBL" id="CP036401">
    <property type="protein sequence ID" value="QBI00173.1"/>
    <property type="molecule type" value="Genomic_DNA"/>
</dbReference>
<proteinExistence type="inferred from homology"/>
<evidence type="ECO:0000256" key="4">
    <source>
        <dbReference type="ARBA" id="ARBA00023125"/>
    </source>
</evidence>
<evidence type="ECO:0000256" key="2">
    <source>
        <dbReference type="ARBA" id="ARBA00023015"/>
    </source>
</evidence>
<dbReference type="GO" id="GO:0006352">
    <property type="term" value="P:DNA-templated transcription initiation"/>
    <property type="evidence" value="ECO:0007669"/>
    <property type="project" value="UniProtKB-UniRule"/>
</dbReference>
<dbReference type="Gene3D" id="1.20.140.160">
    <property type="match status" value="1"/>
</dbReference>
<name>A0A411WTS8_9BURK</name>
<organism evidence="9 12">
    <name type="scientific">Pseudoduganella albidiflava</name>
    <dbReference type="NCBI Taxonomy" id="321983"/>
    <lineage>
        <taxon>Bacteria</taxon>
        <taxon>Pseudomonadati</taxon>
        <taxon>Pseudomonadota</taxon>
        <taxon>Betaproteobacteria</taxon>
        <taxon>Burkholderiales</taxon>
        <taxon>Oxalobacteraceae</taxon>
        <taxon>Telluria group</taxon>
        <taxon>Pseudoduganella</taxon>
    </lineage>
</organism>
<dbReference type="InterPro" id="IPR028617">
    <property type="entry name" value="Sigma70_FliA"/>
</dbReference>
<dbReference type="GO" id="GO:0005737">
    <property type="term" value="C:cytoplasm"/>
    <property type="evidence" value="ECO:0007669"/>
    <property type="project" value="UniProtKB-SubCell"/>
</dbReference>
<reference evidence="10 11" key="2">
    <citation type="submission" date="2019-02" db="EMBL/GenBank/DDBJ databases">
        <title>Draft Genome Sequences of Six Type Strains of the Genus Massilia.</title>
        <authorList>
            <person name="Miess H."/>
            <person name="Frediansyhah A."/>
            <person name="Gross H."/>
        </authorList>
    </citation>
    <scope>NUCLEOTIDE SEQUENCE [LARGE SCALE GENOMIC DNA]</scope>
    <source>
        <strain evidence="10 11">DSM 17472</strain>
    </source>
</reference>
<dbReference type="PANTHER" id="PTHR30385">
    <property type="entry name" value="SIGMA FACTOR F FLAGELLAR"/>
    <property type="match status" value="1"/>
</dbReference>
<feature type="region of interest" description="Sigma-70 factor domain-4" evidence="6">
    <location>
        <begin position="183"/>
        <end position="231"/>
    </location>
</feature>
<dbReference type="InterPro" id="IPR007627">
    <property type="entry name" value="RNA_pol_sigma70_r2"/>
</dbReference>
<feature type="domain" description="RNA polymerase sigma-70" evidence="7">
    <location>
        <begin position="40"/>
        <end position="53"/>
    </location>
</feature>
<dbReference type="Pfam" id="PF04542">
    <property type="entry name" value="Sigma70_r2"/>
    <property type="match status" value="1"/>
</dbReference>
<dbReference type="PANTHER" id="PTHR30385:SF7">
    <property type="entry name" value="RNA POLYMERASE SIGMA FACTOR FLIA"/>
    <property type="match status" value="1"/>
</dbReference>
<evidence type="ECO:0000256" key="3">
    <source>
        <dbReference type="ARBA" id="ARBA00023082"/>
    </source>
</evidence>
<evidence type="ECO:0000256" key="1">
    <source>
        <dbReference type="ARBA" id="ARBA00022490"/>
    </source>
</evidence>
<dbReference type="GO" id="GO:0003677">
    <property type="term" value="F:DNA binding"/>
    <property type="evidence" value="ECO:0007669"/>
    <property type="project" value="UniProtKB-UniRule"/>
</dbReference>
<comment type="subcellular location">
    <subcellularLocation>
        <location evidence="6">Cytoplasm</location>
    </subcellularLocation>
</comment>
<dbReference type="NCBIfam" id="TIGR02937">
    <property type="entry name" value="sigma70-ECF"/>
    <property type="match status" value="1"/>
</dbReference>
<dbReference type="SUPFAM" id="SSF88946">
    <property type="entry name" value="Sigma2 domain of RNA polymerase sigma factors"/>
    <property type="match status" value="1"/>
</dbReference>
<protein>
    <recommendedName>
        <fullName evidence="6">RNA polymerase sigma factor FliA</fullName>
    </recommendedName>
    <alternativeName>
        <fullName evidence="6">RNA polymerase sigma factor for flagellar operon</fullName>
    </alternativeName>
    <alternativeName>
        <fullName evidence="6">Sigma F</fullName>
    </alternativeName>
    <alternativeName>
        <fullName evidence="6">Sigma-28</fullName>
    </alternativeName>
</protein>
<evidence type="ECO:0000259" key="7">
    <source>
        <dbReference type="PROSITE" id="PS00715"/>
    </source>
</evidence>
<evidence type="ECO:0000256" key="6">
    <source>
        <dbReference type="HAMAP-Rule" id="MF_00962"/>
    </source>
</evidence>
<dbReference type="Pfam" id="PF04539">
    <property type="entry name" value="Sigma70_r3"/>
    <property type="match status" value="1"/>
</dbReference>
<keyword evidence="2 6" id="KW-0805">Transcription regulation</keyword>
<dbReference type="AlphaFoldDB" id="A0A411WTS8"/>
<dbReference type="SUPFAM" id="SSF88659">
    <property type="entry name" value="Sigma3 and sigma4 domains of RNA polymerase sigma factors"/>
    <property type="match status" value="2"/>
</dbReference>
<dbReference type="InterPro" id="IPR014284">
    <property type="entry name" value="RNA_pol_sigma-70_dom"/>
</dbReference>
<dbReference type="OrthoDB" id="9799825at2"/>
<keyword evidence="11" id="KW-1185">Reference proteome</keyword>
<dbReference type="GO" id="GO:0003899">
    <property type="term" value="F:DNA-directed RNA polymerase activity"/>
    <property type="evidence" value="ECO:0007669"/>
    <property type="project" value="InterPro"/>
</dbReference>
<feature type="short sequence motif" description="Interaction with polymerase core subunit RpoC" evidence="6">
    <location>
        <begin position="40"/>
        <end position="43"/>
    </location>
</feature>
<dbReference type="InterPro" id="IPR013324">
    <property type="entry name" value="RNA_pol_sigma_r3/r4-like"/>
</dbReference>
<evidence type="ECO:0000313" key="12">
    <source>
        <dbReference type="Proteomes" id="UP000628442"/>
    </source>
</evidence>
<keyword evidence="4 6" id="KW-0238">DNA-binding</keyword>
<dbReference type="NCBIfam" id="NF005413">
    <property type="entry name" value="PRK06986.1"/>
    <property type="match status" value="1"/>
</dbReference>
<evidence type="ECO:0000313" key="9">
    <source>
        <dbReference type="EMBL" id="GGY66393.1"/>
    </source>
</evidence>
<comment type="similarity">
    <text evidence="6">Belongs to the sigma-70 factor family. FliA subfamily.</text>
</comment>
<dbReference type="Proteomes" id="UP000292307">
    <property type="component" value="Chromosome"/>
</dbReference>
<evidence type="ECO:0000256" key="5">
    <source>
        <dbReference type="ARBA" id="ARBA00023163"/>
    </source>
</evidence>
<dbReference type="InterPro" id="IPR007630">
    <property type="entry name" value="RNA_pol_sigma70_r4"/>
</dbReference>
<dbReference type="PROSITE" id="PS00715">
    <property type="entry name" value="SIGMA70_1"/>
    <property type="match status" value="1"/>
</dbReference>
<reference evidence="9" key="1">
    <citation type="journal article" date="2014" name="Int. J. Syst. Evol. Microbiol.">
        <title>Complete genome sequence of Corynebacterium casei LMG S-19264T (=DSM 44701T), isolated from a smear-ripened cheese.</title>
        <authorList>
            <consortium name="US DOE Joint Genome Institute (JGI-PGF)"/>
            <person name="Walter F."/>
            <person name="Albersmeier A."/>
            <person name="Kalinowski J."/>
            <person name="Ruckert C."/>
        </authorList>
    </citation>
    <scope>NUCLEOTIDE SEQUENCE</scope>
    <source>
        <strain evidence="9">KCTC 12343</strain>
    </source>
</reference>
<dbReference type="Proteomes" id="UP000628442">
    <property type="component" value="Unassembled WGS sequence"/>
</dbReference>
<comment type="function">
    <text evidence="6">Sigma factors are initiation factors that promote the attachment of RNA polymerase to specific initiation sites and are then released. This sigma factor controls the expression of flagella-related genes.</text>
</comment>
<evidence type="ECO:0000313" key="11">
    <source>
        <dbReference type="Proteomes" id="UP000292307"/>
    </source>
</evidence>
<keyword evidence="5 6" id="KW-0804">Transcription</keyword>
<sequence length="243" mass="27426">MYTVKGKVNKDSLLTEHMPLVKRLAHHMKAKLPPSVEVDDLVQAGMIGLLDAINRYEETHGAQFETYAVMRIRGAMLDELRSSDWMPRTLRQDMRKIENAMSVLQQKLGRPPAESEVAASLKLSLEAYQEMLGEGGGHQLLYYEDFKNEDGSDSFLDRYAQDDEADPLRSLMDTGFRQAVIDAIDALPPREKLLMGLYYEEELNLKEIGAVMGVSESRVSQLHTQAVSRLRATLREQAWTGPA</sequence>
<dbReference type="NCBIfam" id="TIGR02479">
    <property type="entry name" value="FliA_WhiG"/>
    <property type="match status" value="1"/>
</dbReference>
<dbReference type="Gene3D" id="1.10.1740.10">
    <property type="match status" value="1"/>
</dbReference>
<dbReference type="CDD" id="cd06171">
    <property type="entry name" value="Sigma70_r4"/>
    <property type="match status" value="1"/>
</dbReference>
<dbReference type="InterPro" id="IPR000943">
    <property type="entry name" value="RNA_pol_sigma70"/>
</dbReference>
<dbReference type="PROSITE" id="PS00716">
    <property type="entry name" value="SIGMA70_2"/>
    <property type="match status" value="1"/>
</dbReference>
<feature type="region of interest" description="Sigma-70 factor domain-2" evidence="6">
    <location>
        <begin position="13"/>
        <end position="85"/>
    </location>
</feature>
<dbReference type="InterPro" id="IPR012845">
    <property type="entry name" value="RNA_pol_sigma_FliA_WhiG"/>
</dbReference>
<dbReference type="GO" id="GO:0016987">
    <property type="term" value="F:sigma factor activity"/>
    <property type="evidence" value="ECO:0007669"/>
    <property type="project" value="UniProtKB-UniRule"/>
</dbReference>
<comment type="caution">
    <text evidence="6">Lacks conserved residue(s) required for the propagation of feature annotation.</text>
</comment>
<reference evidence="9" key="3">
    <citation type="submission" date="2022-12" db="EMBL/GenBank/DDBJ databases">
        <authorList>
            <person name="Sun Q."/>
            <person name="Kim S."/>
        </authorList>
    </citation>
    <scope>NUCLEOTIDE SEQUENCE</scope>
    <source>
        <strain evidence="9">KCTC 12343</strain>
    </source>
</reference>
<dbReference type="PIRSF" id="PIRSF000770">
    <property type="entry name" value="RNA_pol_sigma-SigE/K"/>
    <property type="match status" value="1"/>
</dbReference>
<dbReference type="EMBL" id="BMWV01000020">
    <property type="protein sequence ID" value="GGY66393.1"/>
    <property type="molecule type" value="Genomic_DNA"/>
</dbReference>
<feature type="DNA-binding region" description="H-T-H motif" evidence="6">
    <location>
        <begin position="205"/>
        <end position="224"/>
    </location>
</feature>
<evidence type="ECO:0000313" key="10">
    <source>
        <dbReference type="EMBL" id="QBI00173.1"/>
    </source>
</evidence>
<gene>
    <name evidence="6 9" type="primary">fliA</name>
    <name evidence="10" type="ORF">EYF70_04405</name>
    <name evidence="9" type="ORF">GCM10007387_55830</name>
</gene>
<dbReference type="InterPro" id="IPR013325">
    <property type="entry name" value="RNA_pol_sigma_r2"/>
</dbReference>